<dbReference type="InterPro" id="IPR043136">
    <property type="entry name" value="B30.2/SPRY_sf"/>
</dbReference>
<dbReference type="GO" id="GO:0008270">
    <property type="term" value="F:zinc ion binding"/>
    <property type="evidence" value="ECO:0007669"/>
    <property type="project" value="UniProtKB-KW"/>
</dbReference>
<dbReference type="Gene3D" id="2.60.120.920">
    <property type="match status" value="1"/>
</dbReference>
<dbReference type="InterPro" id="IPR013083">
    <property type="entry name" value="Znf_RING/FYVE/PHD"/>
</dbReference>
<dbReference type="SMART" id="SM00184">
    <property type="entry name" value="RING"/>
    <property type="match status" value="1"/>
</dbReference>
<protein>
    <submittedName>
        <fullName evidence="8">RING finger and SPRY domain-containing protein 1-like</fullName>
    </submittedName>
</protein>
<evidence type="ECO:0000256" key="2">
    <source>
        <dbReference type="ARBA" id="ARBA00022771"/>
    </source>
</evidence>
<dbReference type="Proteomes" id="UP000694846">
    <property type="component" value="Unplaced"/>
</dbReference>
<evidence type="ECO:0000256" key="4">
    <source>
        <dbReference type="PROSITE-ProRule" id="PRU00175"/>
    </source>
</evidence>
<dbReference type="PROSITE" id="PS50188">
    <property type="entry name" value="B302_SPRY"/>
    <property type="match status" value="1"/>
</dbReference>
<evidence type="ECO:0000313" key="7">
    <source>
        <dbReference type="Proteomes" id="UP000694846"/>
    </source>
</evidence>
<dbReference type="SUPFAM" id="SSF57850">
    <property type="entry name" value="RING/U-box"/>
    <property type="match status" value="1"/>
</dbReference>
<dbReference type="GeneID" id="112681664"/>
<dbReference type="SUPFAM" id="SSF49899">
    <property type="entry name" value="Concanavalin A-like lectins/glucanases"/>
    <property type="match status" value="1"/>
</dbReference>
<sequence>MGAFHCKSCENGEDVANIFRGQRGTDNGERRRFIFGRHRSRSRSVKQTDSLVLQTLSVIKNLGLFDNGSEAPEALRKLHWLADDGDGWIQVVLSMIHVIPLDDPLSPALITVLLDDCPLPDKETIMKLSQMLDLSNKTPKRKTIDQHRNICVILGILADKLPGPSSIALLTKDTLSYLFNNMDLQVHPSIILFSLIALEKFAQIRENKFTIETFMKTGPLAMLSIFERLTGSDQPLYAQVGFCAEWLLDNIFVDDQRILSYSNVSMEGVNAILNQEDASEYLKIGPSGLEARCDACSFESIRCTFQIDKGTWYYEVTILTSGVMQIGWSTRNSKFFNHEGYGIGDDEYSVAYDGCRQLVWHGAGCTSCVSGRPWREGDTVGCLLRVETPSPSATFYLNGQIVASNDKIFQYAKSEFFAAASFMTFQQSRFNFGSKPFKYPPKGVKFSIMNNHGQLDEKEKTILPKRMRLEILGKQTADEDSCTICFDRKADVMLYPCKHESYCKHCAQQLTLCPVCRQLIVRFQENNQQPPATTTAAPAVTVLVS</sequence>
<keyword evidence="1" id="KW-0479">Metal-binding</keyword>
<keyword evidence="7" id="KW-1185">Reference proteome</keyword>
<dbReference type="InterPro" id="IPR001841">
    <property type="entry name" value="Znf_RING"/>
</dbReference>
<dbReference type="RefSeq" id="XP_025407726.1">
    <property type="nucleotide sequence ID" value="XM_025551941.1"/>
</dbReference>
<dbReference type="PROSITE" id="PS50089">
    <property type="entry name" value="ZF_RING_2"/>
    <property type="match status" value="1"/>
</dbReference>
<evidence type="ECO:0000259" key="5">
    <source>
        <dbReference type="PROSITE" id="PS50089"/>
    </source>
</evidence>
<feature type="domain" description="RING-type" evidence="5">
    <location>
        <begin position="482"/>
        <end position="517"/>
    </location>
</feature>
<dbReference type="GO" id="GO:0005737">
    <property type="term" value="C:cytoplasm"/>
    <property type="evidence" value="ECO:0007669"/>
    <property type="project" value="TreeGrafter"/>
</dbReference>
<dbReference type="PANTHER" id="PTHR13363">
    <property type="entry name" value="RING FINGER AND SRY DOMAIN-CONTAINING"/>
    <property type="match status" value="1"/>
</dbReference>
<dbReference type="InterPro" id="IPR045129">
    <property type="entry name" value="RNF123/RKP/RSPRY1"/>
</dbReference>
<accession>A0A8B8FAU7</accession>
<name>A0A8B8FAU7_9HEMI</name>
<evidence type="ECO:0000259" key="6">
    <source>
        <dbReference type="PROSITE" id="PS50188"/>
    </source>
</evidence>
<gene>
    <name evidence="8" type="primary">LOC112681664</name>
</gene>
<dbReference type="SMART" id="SM00449">
    <property type="entry name" value="SPRY"/>
    <property type="match status" value="1"/>
</dbReference>
<dbReference type="InterPro" id="IPR013320">
    <property type="entry name" value="ConA-like_dom_sf"/>
</dbReference>
<dbReference type="Pfam" id="PF13920">
    <property type="entry name" value="zf-C3HC4_3"/>
    <property type="match status" value="1"/>
</dbReference>
<dbReference type="GO" id="GO:0004842">
    <property type="term" value="F:ubiquitin-protein transferase activity"/>
    <property type="evidence" value="ECO:0007669"/>
    <property type="project" value="InterPro"/>
</dbReference>
<dbReference type="AlphaFoldDB" id="A0A8B8FAU7"/>
<feature type="domain" description="B30.2/SPRY" evidence="6">
    <location>
        <begin position="251"/>
        <end position="437"/>
    </location>
</feature>
<keyword evidence="2 4" id="KW-0863">Zinc-finger</keyword>
<organism evidence="7 8">
    <name type="scientific">Sipha flava</name>
    <name type="common">yellow sugarcane aphid</name>
    <dbReference type="NCBI Taxonomy" id="143950"/>
    <lineage>
        <taxon>Eukaryota</taxon>
        <taxon>Metazoa</taxon>
        <taxon>Ecdysozoa</taxon>
        <taxon>Arthropoda</taxon>
        <taxon>Hexapoda</taxon>
        <taxon>Insecta</taxon>
        <taxon>Pterygota</taxon>
        <taxon>Neoptera</taxon>
        <taxon>Paraneoptera</taxon>
        <taxon>Hemiptera</taxon>
        <taxon>Sternorrhyncha</taxon>
        <taxon>Aphidomorpha</taxon>
        <taxon>Aphidoidea</taxon>
        <taxon>Aphididae</taxon>
        <taxon>Sipha</taxon>
    </lineage>
</organism>
<dbReference type="GO" id="GO:0051603">
    <property type="term" value="P:proteolysis involved in protein catabolic process"/>
    <property type="evidence" value="ECO:0007669"/>
    <property type="project" value="TreeGrafter"/>
</dbReference>
<proteinExistence type="predicted"/>
<dbReference type="InterPro" id="IPR001870">
    <property type="entry name" value="B30.2/SPRY"/>
</dbReference>
<dbReference type="Pfam" id="PF00622">
    <property type="entry name" value="SPRY"/>
    <property type="match status" value="1"/>
</dbReference>
<evidence type="ECO:0000256" key="3">
    <source>
        <dbReference type="ARBA" id="ARBA00022833"/>
    </source>
</evidence>
<dbReference type="InterPro" id="IPR003877">
    <property type="entry name" value="SPRY_dom"/>
</dbReference>
<evidence type="ECO:0000256" key="1">
    <source>
        <dbReference type="ARBA" id="ARBA00022723"/>
    </source>
</evidence>
<reference evidence="8" key="1">
    <citation type="submission" date="2025-08" db="UniProtKB">
        <authorList>
            <consortium name="RefSeq"/>
        </authorList>
    </citation>
    <scope>IDENTIFICATION</scope>
    <source>
        <tissue evidence="8">Whole body</tissue>
    </source>
</reference>
<dbReference type="PANTHER" id="PTHR13363:SF6">
    <property type="entry name" value="RING FINGER AND SPRY DOMAIN-CONTAINING PROTEIN 1"/>
    <property type="match status" value="1"/>
</dbReference>
<dbReference type="Gene3D" id="3.30.40.10">
    <property type="entry name" value="Zinc/RING finger domain, C3HC4 (zinc finger)"/>
    <property type="match status" value="1"/>
</dbReference>
<dbReference type="OrthoDB" id="10017393at2759"/>
<keyword evidence="3" id="KW-0862">Zinc</keyword>
<evidence type="ECO:0000313" key="8">
    <source>
        <dbReference type="RefSeq" id="XP_025407726.1"/>
    </source>
</evidence>